<organism evidence="9 10">
    <name type="scientific">Candidatus Jorgensenbacteria bacterium GWC1_48_12</name>
    <dbReference type="NCBI Taxonomy" id="1798469"/>
    <lineage>
        <taxon>Bacteria</taxon>
        <taxon>Candidatus Joergenseniibacteriota</taxon>
    </lineage>
</organism>
<dbReference type="EC" id="1.5.1.3" evidence="3"/>
<evidence type="ECO:0000256" key="1">
    <source>
        <dbReference type="ARBA" id="ARBA00004903"/>
    </source>
</evidence>
<dbReference type="CDD" id="cd00209">
    <property type="entry name" value="DHFR"/>
    <property type="match status" value="1"/>
</dbReference>
<comment type="similarity">
    <text evidence="2">Belongs to the dihydrofolate reductase family.</text>
</comment>
<dbReference type="InterPro" id="IPR036265">
    <property type="entry name" value="HIT-like_sf"/>
</dbReference>
<dbReference type="Pfam" id="PF00186">
    <property type="entry name" value="DHFR_1"/>
    <property type="match status" value="1"/>
</dbReference>
<evidence type="ECO:0000256" key="5">
    <source>
        <dbReference type="ARBA" id="ARBA00022857"/>
    </source>
</evidence>
<dbReference type="GO" id="GO:0005829">
    <property type="term" value="C:cytosol"/>
    <property type="evidence" value="ECO:0007669"/>
    <property type="project" value="TreeGrafter"/>
</dbReference>
<keyword evidence="6" id="KW-0560">Oxidoreductase</keyword>
<dbReference type="GO" id="GO:0046452">
    <property type="term" value="P:dihydrofolate metabolic process"/>
    <property type="evidence" value="ECO:0007669"/>
    <property type="project" value="TreeGrafter"/>
</dbReference>
<evidence type="ECO:0000256" key="3">
    <source>
        <dbReference type="ARBA" id="ARBA00012856"/>
    </source>
</evidence>
<gene>
    <name evidence="9" type="ORF">A2127_01245</name>
</gene>
<keyword evidence="4" id="KW-0554">One-carbon metabolism</keyword>
<dbReference type="Pfam" id="PF01230">
    <property type="entry name" value="HIT"/>
    <property type="match status" value="1"/>
</dbReference>
<dbReference type="GO" id="GO:0046655">
    <property type="term" value="P:folic acid metabolic process"/>
    <property type="evidence" value="ECO:0007669"/>
    <property type="project" value="TreeGrafter"/>
</dbReference>
<dbReference type="InterPro" id="IPR011146">
    <property type="entry name" value="HIT-like"/>
</dbReference>
<reference evidence="9 10" key="1">
    <citation type="journal article" date="2016" name="Nat. Commun.">
        <title>Thousands of microbial genomes shed light on interconnected biogeochemical processes in an aquifer system.</title>
        <authorList>
            <person name="Anantharaman K."/>
            <person name="Brown C.T."/>
            <person name="Hug L.A."/>
            <person name="Sharon I."/>
            <person name="Castelle C.J."/>
            <person name="Probst A.J."/>
            <person name="Thomas B.C."/>
            <person name="Singh A."/>
            <person name="Wilkins M.J."/>
            <person name="Karaoz U."/>
            <person name="Brodie E.L."/>
            <person name="Williams K.H."/>
            <person name="Hubbard S.S."/>
            <person name="Banfield J.F."/>
        </authorList>
    </citation>
    <scope>NUCLEOTIDE SEQUENCE [LARGE SCALE GENOMIC DNA]</scope>
</reference>
<dbReference type="GO" id="GO:0046654">
    <property type="term" value="P:tetrahydrofolate biosynthetic process"/>
    <property type="evidence" value="ECO:0007669"/>
    <property type="project" value="UniProtKB-UniPathway"/>
</dbReference>
<dbReference type="InterPro" id="IPR012259">
    <property type="entry name" value="DHFR"/>
</dbReference>
<dbReference type="PANTHER" id="PTHR48069">
    <property type="entry name" value="DIHYDROFOLATE REDUCTASE"/>
    <property type="match status" value="1"/>
</dbReference>
<dbReference type="Gene3D" id="3.40.430.10">
    <property type="entry name" value="Dihydrofolate Reductase, subunit A"/>
    <property type="match status" value="1"/>
</dbReference>
<dbReference type="PANTHER" id="PTHR48069:SF3">
    <property type="entry name" value="DIHYDROFOLATE REDUCTASE"/>
    <property type="match status" value="1"/>
</dbReference>
<name>A0A1F6BRU8_9BACT</name>
<dbReference type="PRINTS" id="PR00070">
    <property type="entry name" value="DHFR"/>
</dbReference>
<dbReference type="Gene3D" id="3.30.428.10">
    <property type="entry name" value="HIT-like"/>
    <property type="match status" value="1"/>
</dbReference>
<dbReference type="InterPro" id="IPR024072">
    <property type="entry name" value="DHFR-like_dom_sf"/>
</dbReference>
<dbReference type="FunFam" id="3.40.430.10:FF:000001">
    <property type="entry name" value="Dihydrofolate reductase"/>
    <property type="match status" value="1"/>
</dbReference>
<evidence type="ECO:0000256" key="6">
    <source>
        <dbReference type="ARBA" id="ARBA00023002"/>
    </source>
</evidence>
<sequence length="313" mass="35302">MIIIIVAVSKDGFIGKKGAIPWRLKSDMEHFKTVTSGHTVVMGRKTWESLPPGFRPLPDRRNIIVSRQTDLKIDGAEIVSSLEEAFKLAEEDEIKNNKNIFICGGGEIYKQALPYTEKILITRVDKALGDGDTLFPALPPEEWNLVSTKPGEKKEGDECGFVFETYSPNLRYVEFAAVRTGYQLKTMRIIRQKGHCPFCPENLSLYHKEPVTWEGKYWLVTDNQWPYPGKNVHKLVISKKHVEDIGELESGASEELVEIVKMTEKETGIRGGAIGFRFGDPILSGASVKHLHFQIISPKRGEEQVKFFIGIRG</sequence>
<evidence type="ECO:0000313" key="10">
    <source>
        <dbReference type="Proteomes" id="UP000179324"/>
    </source>
</evidence>
<keyword evidence="5" id="KW-0521">NADP</keyword>
<dbReference type="PROSITE" id="PS51330">
    <property type="entry name" value="DHFR_2"/>
    <property type="match status" value="1"/>
</dbReference>
<comment type="caution">
    <text evidence="9">The sequence shown here is derived from an EMBL/GenBank/DDBJ whole genome shotgun (WGS) entry which is preliminary data.</text>
</comment>
<protein>
    <recommendedName>
        <fullName evidence="3">dihydrofolate reductase</fullName>
        <ecNumber evidence="3">1.5.1.3</ecNumber>
    </recommendedName>
</protein>
<evidence type="ECO:0000313" key="9">
    <source>
        <dbReference type="EMBL" id="OGG39553.1"/>
    </source>
</evidence>
<evidence type="ECO:0000256" key="7">
    <source>
        <dbReference type="ARBA" id="ARBA00025067"/>
    </source>
</evidence>
<evidence type="ECO:0000256" key="2">
    <source>
        <dbReference type="ARBA" id="ARBA00009539"/>
    </source>
</evidence>
<dbReference type="GO" id="GO:0006730">
    <property type="term" value="P:one-carbon metabolic process"/>
    <property type="evidence" value="ECO:0007669"/>
    <property type="project" value="UniProtKB-KW"/>
</dbReference>
<dbReference type="GO" id="GO:0004146">
    <property type="term" value="F:dihydrofolate reductase activity"/>
    <property type="evidence" value="ECO:0007669"/>
    <property type="project" value="UniProtKB-EC"/>
</dbReference>
<dbReference type="EMBL" id="MFKI01000010">
    <property type="protein sequence ID" value="OGG39553.1"/>
    <property type="molecule type" value="Genomic_DNA"/>
</dbReference>
<dbReference type="AlphaFoldDB" id="A0A1F6BRU8"/>
<dbReference type="SUPFAM" id="SSF53597">
    <property type="entry name" value="Dihydrofolate reductase-like"/>
    <property type="match status" value="1"/>
</dbReference>
<dbReference type="InterPro" id="IPR001796">
    <property type="entry name" value="DHFR_dom"/>
</dbReference>
<accession>A0A1F6BRU8</accession>
<evidence type="ECO:0000256" key="4">
    <source>
        <dbReference type="ARBA" id="ARBA00022563"/>
    </source>
</evidence>
<dbReference type="UniPathway" id="UPA00077">
    <property type="reaction ID" value="UER00158"/>
</dbReference>
<proteinExistence type="inferred from homology"/>
<comment type="pathway">
    <text evidence="1">Cofactor biosynthesis; tetrahydrofolate biosynthesis; 5,6,7,8-tetrahydrofolate from 7,8-dihydrofolate: step 1/1.</text>
</comment>
<dbReference type="Proteomes" id="UP000179324">
    <property type="component" value="Unassembled WGS sequence"/>
</dbReference>
<feature type="domain" description="DHFR" evidence="8">
    <location>
        <begin position="1"/>
        <end position="168"/>
    </location>
</feature>
<dbReference type="GO" id="GO:0070401">
    <property type="term" value="F:NADP+ binding"/>
    <property type="evidence" value="ECO:0007669"/>
    <property type="project" value="UniProtKB-ARBA"/>
</dbReference>
<comment type="function">
    <text evidence="7">Key enzyme in folate metabolism. Catalyzes an essential reaction for de novo glycine and purine synthesis, and for DNA precursor synthesis.</text>
</comment>
<evidence type="ECO:0000259" key="8">
    <source>
        <dbReference type="PROSITE" id="PS51330"/>
    </source>
</evidence>
<dbReference type="SUPFAM" id="SSF54197">
    <property type="entry name" value="HIT-like"/>
    <property type="match status" value="1"/>
</dbReference>